<accession>A0A0F9IFD9</accession>
<dbReference type="AlphaFoldDB" id="A0A0F9IFD9"/>
<dbReference type="EMBL" id="LAZR01014221">
    <property type="protein sequence ID" value="KKM18439.1"/>
    <property type="molecule type" value="Genomic_DNA"/>
</dbReference>
<dbReference type="EMBL" id="LAZR01009687">
    <property type="protein sequence ID" value="KKM71167.1"/>
    <property type="molecule type" value="Genomic_DNA"/>
</dbReference>
<gene>
    <name evidence="2" type="ORF">LCGC14_1433300</name>
    <name evidence="1" type="ORF">LCGC14_1665670</name>
</gene>
<comment type="caution">
    <text evidence="1">The sequence shown here is derived from an EMBL/GenBank/DDBJ whole genome shotgun (WGS) entry which is preliminary data.</text>
</comment>
<evidence type="ECO:0000313" key="1">
    <source>
        <dbReference type="EMBL" id="KKM18439.1"/>
    </source>
</evidence>
<dbReference type="PROSITE" id="PS51257">
    <property type="entry name" value="PROKAR_LIPOPROTEIN"/>
    <property type="match status" value="1"/>
</dbReference>
<protein>
    <submittedName>
        <fullName evidence="1">Uncharacterized protein</fullName>
    </submittedName>
</protein>
<proteinExistence type="predicted"/>
<name>A0A0F9IFD9_9ZZZZ</name>
<reference evidence="1" key="1">
    <citation type="journal article" date="2015" name="Nature">
        <title>Complex archaea that bridge the gap between prokaryotes and eukaryotes.</title>
        <authorList>
            <person name="Spang A."/>
            <person name="Saw J.H."/>
            <person name="Jorgensen S.L."/>
            <person name="Zaremba-Niedzwiedzka K."/>
            <person name="Martijn J."/>
            <person name="Lind A.E."/>
            <person name="van Eijk R."/>
            <person name="Schleper C."/>
            <person name="Guy L."/>
            <person name="Ettema T.J."/>
        </authorList>
    </citation>
    <scope>NUCLEOTIDE SEQUENCE</scope>
</reference>
<sequence>MKRLILGLIVFVFVLTACGGTKFSIKQCKQVADTETECMTTVIEGESDILPF</sequence>
<evidence type="ECO:0000313" key="2">
    <source>
        <dbReference type="EMBL" id="KKM71167.1"/>
    </source>
</evidence>
<organism evidence="1">
    <name type="scientific">marine sediment metagenome</name>
    <dbReference type="NCBI Taxonomy" id="412755"/>
    <lineage>
        <taxon>unclassified sequences</taxon>
        <taxon>metagenomes</taxon>
        <taxon>ecological metagenomes</taxon>
    </lineage>
</organism>